<dbReference type="EMBL" id="CAJVPV010019824">
    <property type="protein sequence ID" value="CAG8712557.1"/>
    <property type="molecule type" value="Genomic_DNA"/>
</dbReference>
<comment type="caution">
    <text evidence="1">The sequence shown here is derived from an EMBL/GenBank/DDBJ whole genome shotgun (WGS) entry which is preliminary data.</text>
</comment>
<organism evidence="1 2">
    <name type="scientific">Acaulospora morrowiae</name>
    <dbReference type="NCBI Taxonomy" id="94023"/>
    <lineage>
        <taxon>Eukaryota</taxon>
        <taxon>Fungi</taxon>
        <taxon>Fungi incertae sedis</taxon>
        <taxon>Mucoromycota</taxon>
        <taxon>Glomeromycotina</taxon>
        <taxon>Glomeromycetes</taxon>
        <taxon>Diversisporales</taxon>
        <taxon>Acaulosporaceae</taxon>
        <taxon>Acaulospora</taxon>
    </lineage>
</organism>
<sequence length="79" mass="8984">MSCQTYVEILELKEKLLGFAEVEAEKEMMKQILKRMKDTQNSEEETMPVVMVPTVDVLDSVTIQLNNEVGRVPSNLGVR</sequence>
<evidence type="ECO:0000313" key="1">
    <source>
        <dbReference type="EMBL" id="CAG8712557.1"/>
    </source>
</evidence>
<keyword evidence="2" id="KW-1185">Reference proteome</keyword>
<accession>A0A9N9N853</accession>
<dbReference type="Proteomes" id="UP000789342">
    <property type="component" value="Unassembled WGS sequence"/>
</dbReference>
<gene>
    <name evidence="1" type="ORF">AMORRO_LOCUS12787</name>
</gene>
<proteinExistence type="predicted"/>
<dbReference type="AlphaFoldDB" id="A0A9N9N853"/>
<name>A0A9N9N853_9GLOM</name>
<reference evidence="1" key="1">
    <citation type="submission" date="2021-06" db="EMBL/GenBank/DDBJ databases">
        <authorList>
            <person name="Kallberg Y."/>
            <person name="Tangrot J."/>
            <person name="Rosling A."/>
        </authorList>
    </citation>
    <scope>NUCLEOTIDE SEQUENCE</scope>
    <source>
        <strain evidence="1">CL551</strain>
    </source>
</reference>
<evidence type="ECO:0000313" key="2">
    <source>
        <dbReference type="Proteomes" id="UP000789342"/>
    </source>
</evidence>
<protein>
    <submittedName>
        <fullName evidence="1">3494_t:CDS:1</fullName>
    </submittedName>
</protein>